<dbReference type="PRINTS" id="PR00081">
    <property type="entry name" value="GDHRDH"/>
</dbReference>
<dbReference type="Proteomes" id="UP000555552">
    <property type="component" value="Unassembled WGS sequence"/>
</dbReference>
<dbReference type="PRINTS" id="PR00080">
    <property type="entry name" value="SDRFAMILY"/>
</dbReference>
<keyword evidence="5" id="KW-1185">Reference proteome</keyword>
<feature type="domain" description="Ketoreductase" evidence="3">
    <location>
        <begin position="13"/>
        <end position="189"/>
    </location>
</feature>
<evidence type="ECO:0000259" key="3">
    <source>
        <dbReference type="SMART" id="SM00822"/>
    </source>
</evidence>
<dbReference type="SUPFAM" id="SSF51735">
    <property type="entry name" value="NAD(P)-binding Rossmann-fold domains"/>
    <property type="match status" value="1"/>
</dbReference>
<sequence length="259" mass="26588">MAEKSTTHDFTGSVVLVTGAGSGIGAAVARAFLDAGATVAVTGRRREPLEEVVAGHPDERAAVLTADVSDGAQVRDLVAGVVERFGRVDVVVSNAAAYAGGEVTDVADEDWEHLRATNVDGFFHLAKAALPHLEASGGTLVAVSSVSGDRGDWGQATYNATKAAITNFVRSLALDWGPRGVRLNAVAPAFTRTPLTQGVWSDEDALATMVERVALGRPGEPEDVAPAVLWLASDAARYVTGAVLPVDGGTSASTGQGRG</sequence>
<dbReference type="CDD" id="cd05233">
    <property type="entry name" value="SDR_c"/>
    <property type="match status" value="1"/>
</dbReference>
<dbReference type="AlphaFoldDB" id="A0A849BYW7"/>
<dbReference type="FunFam" id="3.40.50.720:FF:000084">
    <property type="entry name" value="Short-chain dehydrogenase reductase"/>
    <property type="match status" value="1"/>
</dbReference>
<dbReference type="InterPro" id="IPR057326">
    <property type="entry name" value="KR_dom"/>
</dbReference>
<keyword evidence="2" id="KW-0560">Oxidoreductase</keyword>
<dbReference type="EMBL" id="JABEMA010000061">
    <property type="protein sequence ID" value="NNH22698.1"/>
    <property type="molecule type" value="Genomic_DNA"/>
</dbReference>
<comment type="similarity">
    <text evidence="1">Belongs to the short-chain dehydrogenases/reductases (SDR) family.</text>
</comment>
<gene>
    <name evidence="4" type="ORF">HLB09_06225</name>
</gene>
<name>A0A849BYW7_9ACTN</name>
<accession>A0A849BYW7</accession>
<dbReference type="InterPro" id="IPR020904">
    <property type="entry name" value="Sc_DH/Rdtase_CS"/>
</dbReference>
<dbReference type="PANTHER" id="PTHR43639:SF9">
    <property type="entry name" value="BLL5898 PROTEIN"/>
    <property type="match status" value="1"/>
</dbReference>
<protein>
    <submittedName>
        <fullName evidence="4">SDR family oxidoreductase</fullName>
    </submittedName>
</protein>
<dbReference type="InterPro" id="IPR036291">
    <property type="entry name" value="NAD(P)-bd_dom_sf"/>
</dbReference>
<dbReference type="PANTHER" id="PTHR43639">
    <property type="entry name" value="OXIDOREDUCTASE, SHORT-CHAIN DEHYDROGENASE/REDUCTASE FAMILY (AFU_ORTHOLOGUE AFUA_5G02870)"/>
    <property type="match status" value="1"/>
</dbReference>
<evidence type="ECO:0000313" key="4">
    <source>
        <dbReference type="EMBL" id="NNH22698.1"/>
    </source>
</evidence>
<organism evidence="4 5">
    <name type="scientific">Pseudokineococcus marinus</name>
    <dbReference type="NCBI Taxonomy" id="351215"/>
    <lineage>
        <taxon>Bacteria</taxon>
        <taxon>Bacillati</taxon>
        <taxon>Actinomycetota</taxon>
        <taxon>Actinomycetes</taxon>
        <taxon>Kineosporiales</taxon>
        <taxon>Kineosporiaceae</taxon>
        <taxon>Pseudokineococcus</taxon>
    </lineage>
</organism>
<dbReference type="RefSeq" id="WP_171202536.1">
    <property type="nucleotide sequence ID" value="NZ_BAAANP010000003.1"/>
</dbReference>
<dbReference type="SMART" id="SM00822">
    <property type="entry name" value="PKS_KR"/>
    <property type="match status" value="1"/>
</dbReference>
<evidence type="ECO:0000256" key="1">
    <source>
        <dbReference type="ARBA" id="ARBA00006484"/>
    </source>
</evidence>
<dbReference type="Pfam" id="PF13561">
    <property type="entry name" value="adh_short_C2"/>
    <property type="match status" value="1"/>
</dbReference>
<evidence type="ECO:0000313" key="5">
    <source>
        <dbReference type="Proteomes" id="UP000555552"/>
    </source>
</evidence>
<comment type="caution">
    <text evidence="4">The sequence shown here is derived from an EMBL/GenBank/DDBJ whole genome shotgun (WGS) entry which is preliminary data.</text>
</comment>
<dbReference type="PROSITE" id="PS00061">
    <property type="entry name" value="ADH_SHORT"/>
    <property type="match status" value="1"/>
</dbReference>
<dbReference type="Gene3D" id="3.40.50.720">
    <property type="entry name" value="NAD(P)-binding Rossmann-like Domain"/>
    <property type="match status" value="1"/>
</dbReference>
<dbReference type="InterPro" id="IPR002347">
    <property type="entry name" value="SDR_fam"/>
</dbReference>
<evidence type="ECO:0000256" key="2">
    <source>
        <dbReference type="ARBA" id="ARBA00023002"/>
    </source>
</evidence>
<proteinExistence type="inferred from homology"/>
<dbReference type="NCBIfam" id="NF005559">
    <property type="entry name" value="PRK07231.1"/>
    <property type="match status" value="1"/>
</dbReference>
<reference evidence="4 5" key="1">
    <citation type="submission" date="2020-05" db="EMBL/GenBank/DDBJ databases">
        <title>MicrobeNet Type strains.</title>
        <authorList>
            <person name="Nicholson A.C."/>
        </authorList>
    </citation>
    <scope>NUCLEOTIDE SEQUENCE [LARGE SCALE GENOMIC DNA]</scope>
    <source>
        <strain evidence="4 5">JCM 14547</strain>
    </source>
</reference>
<dbReference type="GO" id="GO:0016491">
    <property type="term" value="F:oxidoreductase activity"/>
    <property type="evidence" value="ECO:0007669"/>
    <property type="project" value="UniProtKB-KW"/>
</dbReference>